<reference evidence="2" key="2">
    <citation type="submission" date="2022-06" db="UniProtKB">
        <authorList>
            <consortium name="EnsemblMetazoa"/>
        </authorList>
    </citation>
    <scope>IDENTIFICATION</scope>
    <source>
        <strain evidence="2">PS312</strain>
    </source>
</reference>
<evidence type="ECO:0000313" key="2">
    <source>
        <dbReference type="EnsemblMetazoa" id="PPA43719.1"/>
    </source>
</evidence>
<proteinExistence type="predicted"/>
<protein>
    <submittedName>
        <fullName evidence="2">Uncharacterized protein</fullName>
    </submittedName>
</protein>
<evidence type="ECO:0000256" key="1">
    <source>
        <dbReference type="SAM" id="MobiDB-lite"/>
    </source>
</evidence>
<gene>
    <name evidence="2" type="primary">WBGene00282088</name>
</gene>
<dbReference type="Proteomes" id="UP000005239">
    <property type="component" value="Unassembled WGS sequence"/>
</dbReference>
<evidence type="ECO:0000313" key="3">
    <source>
        <dbReference type="Proteomes" id="UP000005239"/>
    </source>
</evidence>
<accession>A0A8R1UYB8</accession>
<name>A0A2A6C512_PRIPA</name>
<accession>A0A2A6C512</accession>
<reference evidence="3" key="1">
    <citation type="journal article" date="2008" name="Nat. Genet.">
        <title>The Pristionchus pacificus genome provides a unique perspective on nematode lifestyle and parasitism.</title>
        <authorList>
            <person name="Dieterich C."/>
            <person name="Clifton S.W."/>
            <person name="Schuster L.N."/>
            <person name="Chinwalla A."/>
            <person name="Delehaunty K."/>
            <person name="Dinkelacker I."/>
            <person name="Fulton L."/>
            <person name="Fulton R."/>
            <person name="Godfrey J."/>
            <person name="Minx P."/>
            <person name="Mitreva M."/>
            <person name="Roeseler W."/>
            <person name="Tian H."/>
            <person name="Witte H."/>
            <person name="Yang S.P."/>
            <person name="Wilson R.K."/>
            <person name="Sommer R.J."/>
        </authorList>
    </citation>
    <scope>NUCLEOTIDE SEQUENCE [LARGE SCALE GENOMIC DNA]</scope>
    <source>
        <strain evidence="3">PS312</strain>
    </source>
</reference>
<dbReference type="AlphaFoldDB" id="A0A2A6C512"/>
<keyword evidence="3" id="KW-1185">Reference proteome</keyword>
<sequence>MTKDLSGGAELRRSETASDAERKLADEEVRVAVFPPTALELTPTNHVPAKTQENYVRVMLTKSEVDV</sequence>
<dbReference type="EnsemblMetazoa" id="PPA43719.1">
    <property type="protein sequence ID" value="PPA43719.1"/>
    <property type="gene ID" value="WBGene00282088"/>
</dbReference>
<organism evidence="2 3">
    <name type="scientific">Pristionchus pacificus</name>
    <name type="common">Parasitic nematode worm</name>
    <dbReference type="NCBI Taxonomy" id="54126"/>
    <lineage>
        <taxon>Eukaryota</taxon>
        <taxon>Metazoa</taxon>
        <taxon>Ecdysozoa</taxon>
        <taxon>Nematoda</taxon>
        <taxon>Chromadorea</taxon>
        <taxon>Rhabditida</taxon>
        <taxon>Rhabditina</taxon>
        <taxon>Diplogasteromorpha</taxon>
        <taxon>Diplogasteroidea</taxon>
        <taxon>Neodiplogasteridae</taxon>
        <taxon>Pristionchus</taxon>
    </lineage>
</organism>
<feature type="region of interest" description="Disordered" evidence="1">
    <location>
        <begin position="1"/>
        <end position="23"/>
    </location>
</feature>
<feature type="compositionally biased region" description="Basic and acidic residues" evidence="1">
    <location>
        <begin position="10"/>
        <end position="23"/>
    </location>
</feature>